<dbReference type="Proteomes" id="UP001597417">
    <property type="component" value="Unassembled WGS sequence"/>
</dbReference>
<dbReference type="RefSeq" id="WP_378260860.1">
    <property type="nucleotide sequence ID" value="NZ_JBHUKR010000004.1"/>
</dbReference>
<evidence type="ECO:0000313" key="4">
    <source>
        <dbReference type="Proteomes" id="UP001597417"/>
    </source>
</evidence>
<keyword evidence="3" id="KW-0378">Hydrolase</keyword>
<dbReference type="SUPFAM" id="SSF56601">
    <property type="entry name" value="beta-lactamase/transpeptidase-like"/>
    <property type="match status" value="1"/>
</dbReference>
<keyword evidence="1" id="KW-0732">Signal</keyword>
<comment type="caution">
    <text evidence="3">The sequence shown here is derived from an EMBL/GenBank/DDBJ whole genome shotgun (WGS) entry which is preliminary data.</text>
</comment>
<accession>A0ABW5FN98</accession>
<dbReference type="InterPro" id="IPR000871">
    <property type="entry name" value="Beta-lactam_class-A"/>
</dbReference>
<dbReference type="PANTHER" id="PTHR35333:SF5">
    <property type="entry name" value="CONSERVED LIPOPROTEIN LPQF-RELATED"/>
    <property type="match status" value="1"/>
</dbReference>
<dbReference type="PANTHER" id="PTHR35333">
    <property type="entry name" value="BETA-LACTAMASE"/>
    <property type="match status" value="1"/>
</dbReference>
<keyword evidence="4" id="KW-1185">Reference proteome</keyword>
<feature type="signal peptide" evidence="1">
    <location>
        <begin position="1"/>
        <end position="26"/>
    </location>
</feature>
<feature type="chain" id="PRO_5046912697" evidence="1">
    <location>
        <begin position="27"/>
        <end position="432"/>
    </location>
</feature>
<reference evidence="4" key="1">
    <citation type="journal article" date="2019" name="Int. J. Syst. Evol. Microbiol.">
        <title>The Global Catalogue of Microorganisms (GCM) 10K type strain sequencing project: providing services to taxonomists for standard genome sequencing and annotation.</title>
        <authorList>
            <consortium name="The Broad Institute Genomics Platform"/>
            <consortium name="The Broad Institute Genome Sequencing Center for Infectious Disease"/>
            <person name="Wu L."/>
            <person name="Ma J."/>
        </authorList>
    </citation>
    <scope>NUCLEOTIDE SEQUENCE [LARGE SCALE GENOMIC DNA]</scope>
    <source>
        <strain evidence="4">CGMCC 4.7645</strain>
    </source>
</reference>
<dbReference type="InterPro" id="IPR045155">
    <property type="entry name" value="Beta-lactam_cat"/>
</dbReference>
<dbReference type="Gene3D" id="3.40.710.10">
    <property type="entry name" value="DD-peptidase/beta-lactamase superfamily"/>
    <property type="match status" value="1"/>
</dbReference>
<evidence type="ECO:0000313" key="3">
    <source>
        <dbReference type="EMBL" id="MFD2415237.1"/>
    </source>
</evidence>
<evidence type="ECO:0000259" key="2">
    <source>
        <dbReference type="Pfam" id="PF13354"/>
    </source>
</evidence>
<feature type="domain" description="Beta-lactamase class A catalytic" evidence="2">
    <location>
        <begin position="164"/>
        <end position="256"/>
    </location>
</feature>
<gene>
    <name evidence="3" type="ORF">ACFSXZ_02730</name>
</gene>
<dbReference type="EMBL" id="JBHUKR010000004">
    <property type="protein sequence ID" value="MFD2415237.1"/>
    <property type="molecule type" value="Genomic_DNA"/>
</dbReference>
<dbReference type="GO" id="GO:0016787">
    <property type="term" value="F:hydrolase activity"/>
    <property type="evidence" value="ECO:0007669"/>
    <property type="project" value="UniProtKB-KW"/>
</dbReference>
<dbReference type="Pfam" id="PF13354">
    <property type="entry name" value="Beta-lactamase2"/>
    <property type="match status" value="1"/>
</dbReference>
<dbReference type="InterPro" id="IPR012338">
    <property type="entry name" value="Beta-lactam/transpept-like"/>
</dbReference>
<proteinExistence type="predicted"/>
<name>A0ABW5FN98_9PSEU</name>
<protein>
    <submittedName>
        <fullName evidence="3">Serine hydrolase</fullName>
    </submittedName>
</protein>
<evidence type="ECO:0000256" key="1">
    <source>
        <dbReference type="SAM" id="SignalP"/>
    </source>
</evidence>
<sequence>MRKLRPAVVAVVTALVTLLGLPAAQAGTVATARQQLDWVVSASTRLPLPDNEIREHLAPVLLNKAGGPAGVNAGLATLGPLTMGTIVTEQPEQIEAIVHATKDDYLASLHVGQDGLIDTLRFTFDDPVPGSWQELDSRLSALGARVSFAASEIGADGRCRTVHGVNEDVQRPLGSTFKLYVLGALGTAVAEHRASWTENLAIRDDWKSLPSGVLQNEPAGTELPLSTYADKMISVSDNTAADHLIHRLGRDAVQRQLFLFGNQRPQANIPFLTTKALFEFKGAQYPARADAYLALPRWARPAALADLERLPLTGLAIWPKPEKIDQLEWFASPTDICRVFSGLSKENQPEIGHALSINDGGLSLDPSRFPTVWYKGGSEPGVLTMNYLVRAADGRTLTTSVMVSDPARNLDETHIEATSEALVKGAVRMMAG</sequence>
<organism evidence="3 4">
    <name type="scientific">Amycolatopsis pigmentata</name>
    <dbReference type="NCBI Taxonomy" id="450801"/>
    <lineage>
        <taxon>Bacteria</taxon>
        <taxon>Bacillati</taxon>
        <taxon>Actinomycetota</taxon>
        <taxon>Actinomycetes</taxon>
        <taxon>Pseudonocardiales</taxon>
        <taxon>Pseudonocardiaceae</taxon>
        <taxon>Amycolatopsis</taxon>
    </lineage>
</organism>
<dbReference type="Gene3D" id="3.10.450.280">
    <property type="match status" value="1"/>
</dbReference>